<accession>A0ABP0AU74</accession>
<dbReference type="Proteomes" id="UP001642482">
    <property type="component" value="Unassembled WGS sequence"/>
</dbReference>
<comment type="caution">
    <text evidence="2">The sequence shown here is derived from an EMBL/GenBank/DDBJ whole genome shotgun (WGS) entry which is preliminary data.</text>
</comment>
<feature type="region of interest" description="Disordered" evidence="1">
    <location>
        <begin position="285"/>
        <end position="343"/>
    </location>
</feature>
<evidence type="ECO:0000313" key="2">
    <source>
        <dbReference type="EMBL" id="CAK7210819.1"/>
    </source>
</evidence>
<evidence type="ECO:0000256" key="1">
    <source>
        <dbReference type="SAM" id="MobiDB-lite"/>
    </source>
</evidence>
<gene>
    <name evidence="2" type="ORF">SEUCBS140593_000959</name>
</gene>
<organism evidence="2 3">
    <name type="scientific">Sporothrix eucalyptigena</name>
    <dbReference type="NCBI Taxonomy" id="1812306"/>
    <lineage>
        <taxon>Eukaryota</taxon>
        <taxon>Fungi</taxon>
        <taxon>Dikarya</taxon>
        <taxon>Ascomycota</taxon>
        <taxon>Pezizomycotina</taxon>
        <taxon>Sordariomycetes</taxon>
        <taxon>Sordariomycetidae</taxon>
        <taxon>Ophiostomatales</taxon>
        <taxon>Ophiostomataceae</taxon>
        <taxon>Sporothrix</taxon>
    </lineage>
</organism>
<feature type="compositionally biased region" description="Basic and acidic residues" evidence="1">
    <location>
        <begin position="285"/>
        <end position="298"/>
    </location>
</feature>
<feature type="compositionally biased region" description="Polar residues" evidence="1">
    <location>
        <begin position="312"/>
        <end position="328"/>
    </location>
</feature>
<sequence>MPSLNMGQHPGNDRLPLTSPTNEQSRTPRTDAAFNSFSVVSVDSTGSGSQPADMSASIPEDVRNLVIASGDEVTLNSKASDEDRFLFELHRKYKNSRGKGMWEAIGKEYLKAYPGDRDHSNARLQMRHTRALRRNAQWPEEVYNTLVHIYETQERAKYAAYAAMLKDKVGTKYGEFKAADVEAMLVRIGFEDPIPDTNSKARRRQHNNLRKKSENGQLPVSAMPNAWGNGFAAVPTTQFPLPSPHGQSIAVDHYDYRQARQLAVPIPTFNDATEEKFLDTLVERHGDGTGRMDSDDSRNSNSSNSPVDYTMATGNADGSLSTFQQGSPSPYPSGARRLKSEYQ</sequence>
<feature type="region of interest" description="Disordered" evidence="1">
    <location>
        <begin position="1"/>
        <end position="34"/>
    </location>
</feature>
<evidence type="ECO:0000313" key="3">
    <source>
        <dbReference type="Proteomes" id="UP001642482"/>
    </source>
</evidence>
<dbReference type="EMBL" id="CAWUHD010000005">
    <property type="protein sequence ID" value="CAK7210819.1"/>
    <property type="molecule type" value="Genomic_DNA"/>
</dbReference>
<evidence type="ECO:0008006" key="4">
    <source>
        <dbReference type="Google" id="ProtNLM"/>
    </source>
</evidence>
<protein>
    <recommendedName>
        <fullName evidence="4">Myb-like domain-containing protein</fullName>
    </recommendedName>
</protein>
<reference evidence="2 3" key="1">
    <citation type="submission" date="2024-01" db="EMBL/GenBank/DDBJ databases">
        <authorList>
            <person name="Allen C."/>
            <person name="Tagirdzhanova G."/>
        </authorList>
    </citation>
    <scope>NUCLEOTIDE SEQUENCE [LARGE SCALE GENOMIC DNA]</scope>
</reference>
<keyword evidence="3" id="KW-1185">Reference proteome</keyword>
<feature type="compositionally biased region" description="Polar residues" evidence="1">
    <location>
        <begin position="18"/>
        <end position="27"/>
    </location>
</feature>
<proteinExistence type="predicted"/>
<name>A0ABP0AU74_9PEZI</name>